<sequence length="184" mass="21546">MIEGVTQRLLYLQEYSRFTIIHRDLKASNILLDNDMRPKIVDFGIAGIFQKDEHEANSGRIVGTFLEILLLQIISGKNNTFLYGRDNLHLLEYAYELWKDGKRMEFMDPLMDDTNLGCKLLRCMQVALLCVQEKWEDRPTMLEVYSMLKNEIEDVSAPKMPAFSTKTDMDEENHHKSWEEICFS</sequence>
<protein>
    <submittedName>
        <fullName evidence="1">Uncharacterized protein</fullName>
    </submittedName>
</protein>
<reference evidence="1" key="1">
    <citation type="submission" date="2022-02" db="EMBL/GenBank/DDBJ databases">
        <title>Plant Genome Project.</title>
        <authorList>
            <person name="Zhang R.-G."/>
        </authorList>
    </citation>
    <scope>NUCLEOTIDE SEQUENCE</scope>
    <source>
        <strain evidence="1">AT1</strain>
    </source>
</reference>
<accession>A0ACC0PCQ7</accession>
<dbReference type="EMBL" id="CM046390">
    <property type="protein sequence ID" value="KAI8562543.1"/>
    <property type="molecule type" value="Genomic_DNA"/>
</dbReference>
<evidence type="ECO:0000313" key="1">
    <source>
        <dbReference type="EMBL" id="KAI8562543.1"/>
    </source>
</evidence>
<name>A0ACC0PCQ7_RHOML</name>
<comment type="caution">
    <text evidence="1">The sequence shown here is derived from an EMBL/GenBank/DDBJ whole genome shotgun (WGS) entry which is preliminary data.</text>
</comment>
<organism evidence="1 2">
    <name type="scientific">Rhododendron molle</name>
    <name type="common">Chinese azalea</name>
    <name type="synonym">Azalea mollis</name>
    <dbReference type="NCBI Taxonomy" id="49168"/>
    <lineage>
        <taxon>Eukaryota</taxon>
        <taxon>Viridiplantae</taxon>
        <taxon>Streptophyta</taxon>
        <taxon>Embryophyta</taxon>
        <taxon>Tracheophyta</taxon>
        <taxon>Spermatophyta</taxon>
        <taxon>Magnoliopsida</taxon>
        <taxon>eudicotyledons</taxon>
        <taxon>Gunneridae</taxon>
        <taxon>Pentapetalae</taxon>
        <taxon>asterids</taxon>
        <taxon>Ericales</taxon>
        <taxon>Ericaceae</taxon>
        <taxon>Ericoideae</taxon>
        <taxon>Rhodoreae</taxon>
        <taxon>Rhododendron</taxon>
    </lineage>
</organism>
<keyword evidence="2" id="KW-1185">Reference proteome</keyword>
<gene>
    <name evidence="1" type="ORF">RHMOL_Rhmol03G0044000</name>
</gene>
<proteinExistence type="predicted"/>
<dbReference type="Proteomes" id="UP001062846">
    <property type="component" value="Chromosome 3"/>
</dbReference>
<evidence type="ECO:0000313" key="2">
    <source>
        <dbReference type="Proteomes" id="UP001062846"/>
    </source>
</evidence>